<proteinExistence type="predicted"/>
<accession>A0A078AU09</accession>
<gene>
    <name evidence="1" type="primary">Contig17540.g18657</name>
    <name evidence="1" type="ORF">STYLEM_14538</name>
</gene>
<dbReference type="InParanoid" id="A0A078AU09"/>
<dbReference type="Proteomes" id="UP000039865">
    <property type="component" value="Unassembled WGS sequence"/>
</dbReference>
<protein>
    <submittedName>
        <fullName evidence="1">Uncharacterized protein</fullName>
    </submittedName>
</protein>
<evidence type="ECO:0000313" key="2">
    <source>
        <dbReference type="Proteomes" id="UP000039865"/>
    </source>
</evidence>
<name>A0A078AU09_STYLE</name>
<dbReference type="EMBL" id="CCKQ01013762">
    <property type="protein sequence ID" value="CDW85461.1"/>
    <property type="molecule type" value="Genomic_DNA"/>
</dbReference>
<organism evidence="1 2">
    <name type="scientific">Stylonychia lemnae</name>
    <name type="common">Ciliate</name>
    <dbReference type="NCBI Taxonomy" id="5949"/>
    <lineage>
        <taxon>Eukaryota</taxon>
        <taxon>Sar</taxon>
        <taxon>Alveolata</taxon>
        <taxon>Ciliophora</taxon>
        <taxon>Intramacronucleata</taxon>
        <taxon>Spirotrichea</taxon>
        <taxon>Stichotrichia</taxon>
        <taxon>Sporadotrichida</taxon>
        <taxon>Oxytrichidae</taxon>
        <taxon>Stylonychinae</taxon>
        <taxon>Stylonychia</taxon>
    </lineage>
</organism>
<keyword evidence="2" id="KW-1185">Reference proteome</keyword>
<reference evidence="1 2" key="1">
    <citation type="submission" date="2014-06" db="EMBL/GenBank/DDBJ databases">
        <authorList>
            <person name="Swart Estienne"/>
        </authorList>
    </citation>
    <scope>NUCLEOTIDE SEQUENCE [LARGE SCALE GENOMIC DNA]</scope>
    <source>
        <strain evidence="1 2">130c</strain>
    </source>
</reference>
<dbReference type="AlphaFoldDB" id="A0A078AU09"/>
<evidence type="ECO:0000313" key="1">
    <source>
        <dbReference type="EMBL" id="CDW85461.1"/>
    </source>
</evidence>
<sequence>MEVMLENYSLNQETFVEIPFTLNRTISIGDNLLFTFGSQLQFSQQLIQCQLLSRYGIQTDQVLVENEKGEIKWGLDFSQKGGTCIPYILKYLRCLRFDY</sequence>